<dbReference type="GO" id="GO:0046872">
    <property type="term" value="F:metal ion binding"/>
    <property type="evidence" value="ECO:0007669"/>
    <property type="project" value="UniProtKB-KW"/>
</dbReference>
<accession>A0A8H7D2I1</accession>
<name>A0A8H7D2I1_9AGAR</name>
<dbReference type="InterPro" id="IPR047151">
    <property type="entry name" value="RNZ2-like"/>
</dbReference>
<evidence type="ECO:0000256" key="6">
    <source>
        <dbReference type="ARBA" id="ARBA00022801"/>
    </source>
</evidence>
<reference evidence="8" key="1">
    <citation type="submission" date="2020-05" db="EMBL/GenBank/DDBJ databases">
        <title>Mycena genomes resolve the evolution of fungal bioluminescence.</title>
        <authorList>
            <person name="Tsai I.J."/>
        </authorList>
    </citation>
    <scope>NUCLEOTIDE SEQUENCE</scope>
    <source>
        <strain evidence="8">CCC161011</strain>
    </source>
</reference>
<keyword evidence="3" id="KW-0540">Nuclease</keyword>
<keyword evidence="7" id="KW-0862">Zinc</keyword>
<evidence type="ECO:0000256" key="4">
    <source>
        <dbReference type="ARBA" id="ARBA00022723"/>
    </source>
</evidence>
<evidence type="ECO:0000256" key="5">
    <source>
        <dbReference type="ARBA" id="ARBA00022759"/>
    </source>
</evidence>
<dbReference type="Proteomes" id="UP000620124">
    <property type="component" value="Unassembled WGS sequence"/>
</dbReference>
<evidence type="ECO:0000256" key="7">
    <source>
        <dbReference type="ARBA" id="ARBA00022833"/>
    </source>
</evidence>
<dbReference type="EMBL" id="JACAZI010000007">
    <property type="protein sequence ID" value="KAF7357027.1"/>
    <property type="molecule type" value="Genomic_DNA"/>
</dbReference>
<sequence length="421" mass="47552">MEGGRDHRAFTAAPHLNENKTHLNFFITQTSLKRVAGLGGMISDPQRVFETLNVVGPPGISHYMASMRFHLFRDSVQADVKETKMVPNLTRNPTPCFQDDNITVYGIPILPMNGLAVPDQSEGTSTKKDIAWRDRVIILRRLGIMFPEKRQTHWPLDHPFNNPDHSFNQQLPSLYPPDSLPTMAYVAVLHPFDLKSLGEREALTYGDNTTPPLNLTVVIILDVPSPSYVASLLDSFTRSPLYRDGQSQSPKYTIHSIFHLCGDGVLDDARYVEFMNNFPRGTNHIISSPEHDRDLVTFENVHQSTMNRLDPVVFPGPKFSPEPKKGWSEISGLPANSFPLEPGLALHIRPSLRPAVFFPPPVKDPTVTQFDLSPSALKEFEKVQEEARTTDWGYQRMLLRRSKEGRDSSKYGRLRGRIMSI</sequence>
<keyword evidence="5" id="KW-0255">Endonuclease</keyword>
<keyword evidence="9" id="KW-1185">Reference proteome</keyword>
<comment type="cofactor">
    <cofactor evidence="1">
        <name>Zn(2+)</name>
        <dbReference type="ChEBI" id="CHEBI:29105"/>
    </cofactor>
</comment>
<dbReference type="PANTHER" id="PTHR12553:SF49">
    <property type="entry name" value="ZINC PHOSPHODIESTERASE ELAC PROTEIN 2"/>
    <property type="match status" value="1"/>
</dbReference>
<keyword evidence="4" id="KW-0479">Metal-binding</keyword>
<organism evidence="8 9">
    <name type="scientific">Mycena venus</name>
    <dbReference type="NCBI Taxonomy" id="2733690"/>
    <lineage>
        <taxon>Eukaryota</taxon>
        <taxon>Fungi</taxon>
        <taxon>Dikarya</taxon>
        <taxon>Basidiomycota</taxon>
        <taxon>Agaricomycotina</taxon>
        <taxon>Agaricomycetes</taxon>
        <taxon>Agaricomycetidae</taxon>
        <taxon>Agaricales</taxon>
        <taxon>Marasmiineae</taxon>
        <taxon>Mycenaceae</taxon>
        <taxon>Mycena</taxon>
    </lineage>
</organism>
<proteinExistence type="predicted"/>
<evidence type="ECO:0000256" key="1">
    <source>
        <dbReference type="ARBA" id="ARBA00001947"/>
    </source>
</evidence>
<dbReference type="OrthoDB" id="527344at2759"/>
<dbReference type="GO" id="GO:1990180">
    <property type="term" value="P:mitochondrial tRNA 3'-end processing"/>
    <property type="evidence" value="ECO:0007669"/>
    <property type="project" value="TreeGrafter"/>
</dbReference>
<gene>
    <name evidence="8" type="ORF">MVEN_01039300</name>
</gene>
<comment type="caution">
    <text evidence="8">The sequence shown here is derived from an EMBL/GenBank/DDBJ whole genome shotgun (WGS) entry which is preliminary data.</text>
</comment>
<evidence type="ECO:0000313" key="9">
    <source>
        <dbReference type="Proteomes" id="UP000620124"/>
    </source>
</evidence>
<dbReference type="GO" id="GO:0042781">
    <property type="term" value="F:3'-tRNA processing endoribonuclease activity"/>
    <property type="evidence" value="ECO:0007669"/>
    <property type="project" value="InterPro"/>
</dbReference>
<protein>
    <submittedName>
        <fullName evidence="8">Uncharacterized protein</fullName>
    </submittedName>
</protein>
<dbReference type="AlphaFoldDB" id="A0A8H7D2I1"/>
<evidence type="ECO:0000256" key="3">
    <source>
        <dbReference type="ARBA" id="ARBA00022722"/>
    </source>
</evidence>
<evidence type="ECO:0000256" key="2">
    <source>
        <dbReference type="ARBA" id="ARBA00022694"/>
    </source>
</evidence>
<dbReference type="GO" id="GO:0005739">
    <property type="term" value="C:mitochondrion"/>
    <property type="evidence" value="ECO:0007669"/>
    <property type="project" value="TreeGrafter"/>
</dbReference>
<keyword evidence="2" id="KW-0819">tRNA processing</keyword>
<evidence type="ECO:0000313" key="8">
    <source>
        <dbReference type="EMBL" id="KAF7357027.1"/>
    </source>
</evidence>
<dbReference type="PANTHER" id="PTHR12553">
    <property type="entry name" value="ZINC PHOSPHODIESTERASE ELAC PROTEIN 2"/>
    <property type="match status" value="1"/>
</dbReference>
<keyword evidence="6" id="KW-0378">Hydrolase</keyword>